<evidence type="ECO:0000256" key="1">
    <source>
        <dbReference type="SAM" id="Phobius"/>
    </source>
</evidence>
<dbReference type="EMBL" id="CM001746">
    <property type="protein sequence ID" value="KJB38968.1"/>
    <property type="molecule type" value="Genomic_DNA"/>
</dbReference>
<keyword evidence="1" id="KW-0812">Transmembrane</keyword>
<keyword evidence="1" id="KW-0472">Membrane</keyword>
<dbReference type="EMBL" id="JABEZZ010000007">
    <property type="protein sequence ID" value="MBA0588976.1"/>
    <property type="molecule type" value="Genomic_DNA"/>
</dbReference>
<dbReference type="AlphaFoldDB" id="A0A0D2QI39"/>
<gene>
    <name evidence="2" type="ORF">B456_007G018800</name>
    <name evidence="3" type="ORF">Gorai_017751</name>
</gene>
<name>A0A0D2QI39_GOSRA</name>
<reference evidence="2 4" key="1">
    <citation type="journal article" date="2012" name="Nature">
        <title>Repeated polyploidization of Gossypium genomes and the evolution of spinnable cotton fibres.</title>
        <authorList>
            <person name="Paterson A.H."/>
            <person name="Wendel J.F."/>
            <person name="Gundlach H."/>
            <person name="Guo H."/>
            <person name="Jenkins J."/>
            <person name="Jin D."/>
            <person name="Llewellyn D."/>
            <person name="Showmaker K.C."/>
            <person name="Shu S."/>
            <person name="Udall J."/>
            <person name="Yoo M.J."/>
            <person name="Byers R."/>
            <person name="Chen W."/>
            <person name="Doron-Faigenboim A."/>
            <person name="Duke M.V."/>
            <person name="Gong L."/>
            <person name="Grimwood J."/>
            <person name="Grover C."/>
            <person name="Grupp K."/>
            <person name="Hu G."/>
            <person name="Lee T.H."/>
            <person name="Li J."/>
            <person name="Lin L."/>
            <person name="Liu T."/>
            <person name="Marler B.S."/>
            <person name="Page J.T."/>
            <person name="Roberts A.W."/>
            <person name="Romanel E."/>
            <person name="Sanders W.S."/>
            <person name="Szadkowski E."/>
            <person name="Tan X."/>
            <person name="Tang H."/>
            <person name="Xu C."/>
            <person name="Wang J."/>
            <person name="Wang Z."/>
            <person name="Zhang D."/>
            <person name="Zhang L."/>
            <person name="Ashrafi H."/>
            <person name="Bedon F."/>
            <person name="Bowers J.E."/>
            <person name="Brubaker C.L."/>
            <person name="Chee P.W."/>
            <person name="Das S."/>
            <person name="Gingle A.R."/>
            <person name="Haigler C.H."/>
            <person name="Harker D."/>
            <person name="Hoffmann L.V."/>
            <person name="Hovav R."/>
            <person name="Jones D.C."/>
            <person name="Lemke C."/>
            <person name="Mansoor S."/>
            <person name="ur Rahman M."/>
            <person name="Rainville L.N."/>
            <person name="Rambani A."/>
            <person name="Reddy U.K."/>
            <person name="Rong J.K."/>
            <person name="Saranga Y."/>
            <person name="Scheffler B.E."/>
            <person name="Scheffler J.A."/>
            <person name="Stelly D.M."/>
            <person name="Triplett B.A."/>
            <person name="Van Deynze A."/>
            <person name="Vaslin M.F."/>
            <person name="Waghmare V.N."/>
            <person name="Walford S.A."/>
            <person name="Wright R.J."/>
            <person name="Zaki E.A."/>
            <person name="Zhang T."/>
            <person name="Dennis E.S."/>
            <person name="Mayer K.F."/>
            <person name="Peterson D.G."/>
            <person name="Rokhsar D.S."/>
            <person name="Wang X."/>
            <person name="Schmutz J."/>
        </authorList>
    </citation>
    <scope>NUCLEOTIDE SEQUENCE [LARGE SCALE GENOMIC DNA]</scope>
</reference>
<dbReference type="Proteomes" id="UP000032304">
    <property type="component" value="Chromosome 7"/>
</dbReference>
<evidence type="ECO:0000313" key="2">
    <source>
        <dbReference type="EMBL" id="KJB38968.1"/>
    </source>
</evidence>
<sequence length="76" mass="8565">MEAASTVARSGPDQFMFPIPFYFHNPNQGTECGYFRSSDEKQGRPAFPFFSLAFAKLIFSSLVSGPFLYFLDLPLN</sequence>
<evidence type="ECO:0000313" key="5">
    <source>
        <dbReference type="Proteomes" id="UP000593578"/>
    </source>
</evidence>
<accession>A0A0D2QI39</accession>
<keyword evidence="4" id="KW-1185">Reference proteome</keyword>
<evidence type="ECO:0000313" key="3">
    <source>
        <dbReference type="EMBL" id="MBA0588976.1"/>
    </source>
</evidence>
<reference evidence="3" key="3">
    <citation type="submission" date="2020-04" db="EMBL/GenBank/DDBJ databases">
        <authorList>
            <person name="Grover C.E."/>
            <person name="Arick M.A. II"/>
            <person name="Thrash A."/>
            <person name="Conover J.L."/>
            <person name="Sanders W.S."/>
            <person name="Peterson D.G."/>
            <person name="Scheffler J.A."/>
            <person name="Scheffler B.E."/>
            <person name="Wendel J.F."/>
        </authorList>
    </citation>
    <scope>NUCLEOTIDE SEQUENCE</scope>
    <source>
        <strain evidence="3">8</strain>
        <tissue evidence="3">Leaf</tissue>
    </source>
</reference>
<protein>
    <submittedName>
        <fullName evidence="2">Uncharacterized protein</fullName>
    </submittedName>
</protein>
<dbReference type="Gramene" id="KJB38968">
    <property type="protein sequence ID" value="KJB38968"/>
    <property type="gene ID" value="B456_007G018800"/>
</dbReference>
<organism evidence="2 4">
    <name type="scientific">Gossypium raimondii</name>
    <name type="common">Peruvian cotton</name>
    <name type="synonym">Gossypium klotzschianum subsp. raimondii</name>
    <dbReference type="NCBI Taxonomy" id="29730"/>
    <lineage>
        <taxon>Eukaryota</taxon>
        <taxon>Viridiplantae</taxon>
        <taxon>Streptophyta</taxon>
        <taxon>Embryophyta</taxon>
        <taxon>Tracheophyta</taxon>
        <taxon>Spermatophyta</taxon>
        <taxon>Magnoliopsida</taxon>
        <taxon>eudicotyledons</taxon>
        <taxon>Gunneridae</taxon>
        <taxon>Pentapetalae</taxon>
        <taxon>rosids</taxon>
        <taxon>malvids</taxon>
        <taxon>Malvales</taxon>
        <taxon>Malvaceae</taxon>
        <taxon>Malvoideae</taxon>
        <taxon>Gossypium</taxon>
    </lineage>
</organism>
<proteinExistence type="predicted"/>
<dbReference type="Proteomes" id="UP000593578">
    <property type="component" value="Unassembled WGS sequence"/>
</dbReference>
<keyword evidence="1" id="KW-1133">Transmembrane helix</keyword>
<reference evidence="3 5" key="2">
    <citation type="journal article" date="2019" name="Genome Biol. Evol.">
        <title>Insights into the evolution of the New World diploid cottons (Gossypium, subgenus Houzingenia) based on genome sequencing.</title>
        <authorList>
            <person name="Grover C.E."/>
            <person name="Arick M.A. 2nd"/>
            <person name="Thrash A."/>
            <person name="Conover J.L."/>
            <person name="Sanders W.S."/>
            <person name="Peterson D.G."/>
            <person name="Frelichowski J.E."/>
            <person name="Scheffler J.A."/>
            <person name="Scheffler B.E."/>
            <person name="Wendel J.F."/>
        </authorList>
    </citation>
    <scope>NUCLEOTIDE SEQUENCE [LARGE SCALE GENOMIC DNA]</scope>
    <source>
        <strain evidence="3">8</strain>
        <tissue evidence="3">Leaf</tissue>
    </source>
</reference>
<evidence type="ECO:0000313" key="4">
    <source>
        <dbReference type="Proteomes" id="UP000032304"/>
    </source>
</evidence>
<feature type="transmembrane region" description="Helical" evidence="1">
    <location>
        <begin position="46"/>
        <end position="71"/>
    </location>
</feature>